<accession>A0ABQ1SE78</accession>
<organism evidence="1 2">
    <name type="scientific">Psychroflexus planctonicus</name>
    <dbReference type="NCBI Taxonomy" id="1526575"/>
    <lineage>
        <taxon>Bacteria</taxon>
        <taxon>Pseudomonadati</taxon>
        <taxon>Bacteroidota</taxon>
        <taxon>Flavobacteriia</taxon>
        <taxon>Flavobacteriales</taxon>
        <taxon>Flavobacteriaceae</taxon>
        <taxon>Psychroflexus</taxon>
    </lineage>
</organism>
<sequence>MYKPLQIIVFSIAFIPSQMTAQEDRVRFFDLETRPTISVLYDQTFKRNLRPIYIPTNIYATSSQRRNINMAEQVQRKESERNYLAQIYQSRINQQQIRISQNYKSGLKKKSMTTEAGVDFRQPYNYQPYGWQNNYYHSSAQWNPTFYQGTSYGRLRANRYLFY</sequence>
<gene>
    <name evidence="1" type="ORF">GCM10010832_11700</name>
</gene>
<dbReference type="Proteomes" id="UP000599179">
    <property type="component" value="Unassembled WGS sequence"/>
</dbReference>
<proteinExistence type="predicted"/>
<dbReference type="RefSeq" id="WP_188458162.1">
    <property type="nucleotide sequence ID" value="NZ_BMGM01000004.1"/>
</dbReference>
<dbReference type="EMBL" id="BMGM01000004">
    <property type="protein sequence ID" value="GGE33139.1"/>
    <property type="molecule type" value="Genomic_DNA"/>
</dbReference>
<keyword evidence="2" id="KW-1185">Reference proteome</keyword>
<evidence type="ECO:0008006" key="3">
    <source>
        <dbReference type="Google" id="ProtNLM"/>
    </source>
</evidence>
<protein>
    <recommendedName>
        <fullName evidence="3">DUF3300 domain-containing protein</fullName>
    </recommendedName>
</protein>
<evidence type="ECO:0000313" key="1">
    <source>
        <dbReference type="EMBL" id="GGE33139.1"/>
    </source>
</evidence>
<reference evidence="2" key="1">
    <citation type="journal article" date="2019" name="Int. J. Syst. Evol. Microbiol.">
        <title>The Global Catalogue of Microorganisms (GCM) 10K type strain sequencing project: providing services to taxonomists for standard genome sequencing and annotation.</title>
        <authorList>
            <consortium name="The Broad Institute Genomics Platform"/>
            <consortium name="The Broad Institute Genome Sequencing Center for Infectious Disease"/>
            <person name="Wu L."/>
            <person name="Ma J."/>
        </authorList>
    </citation>
    <scope>NUCLEOTIDE SEQUENCE [LARGE SCALE GENOMIC DNA]</scope>
    <source>
        <strain evidence="2">CGMCC 1.12931</strain>
    </source>
</reference>
<name>A0ABQ1SE78_9FLAO</name>
<evidence type="ECO:0000313" key="2">
    <source>
        <dbReference type="Proteomes" id="UP000599179"/>
    </source>
</evidence>
<comment type="caution">
    <text evidence="1">The sequence shown here is derived from an EMBL/GenBank/DDBJ whole genome shotgun (WGS) entry which is preliminary data.</text>
</comment>